<dbReference type="InterPro" id="IPR020568">
    <property type="entry name" value="Ribosomal_Su5_D2-typ_SF"/>
</dbReference>
<dbReference type="CDD" id="cd03711">
    <property type="entry name" value="Tet_C"/>
    <property type="match status" value="1"/>
</dbReference>
<dbReference type="InterPro" id="IPR000795">
    <property type="entry name" value="T_Tr_GTP-bd_dom"/>
</dbReference>
<comment type="caution">
    <text evidence="6">The sequence shown here is derived from an EMBL/GenBank/DDBJ whole genome shotgun (WGS) entry which is preliminary data.</text>
</comment>
<dbReference type="SUPFAM" id="SSF54211">
    <property type="entry name" value="Ribosomal protein S5 domain 2-like"/>
    <property type="match status" value="1"/>
</dbReference>
<proteinExistence type="predicted"/>
<dbReference type="PANTHER" id="PTHR43261:SF1">
    <property type="entry name" value="RIBOSOME-RELEASING FACTOR 2, MITOCHONDRIAL"/>
    <property type="match status" value="1"/>
</dbReference>
<evidence type="ECO:0000256" key="4">
    <source>
        <dbReference type="ARBA" id="ARBA00023251"/>
    </source>
</evidence>
<dbReference type="EMBL" id="JRFU01000105">
    <property type="protein sequence ID" value="PWE86487.1"/>
    <property type="molecule type" value="Genomic_DNA"/>
</dbReference>
<evidence type="ECO:0000259" key="5">
    <source>
        <dbReference type="PROSITE" id="PS51722"/>
    </source>
</evidence>
<reference evidence="6 7" key="1">
    <citation type="submission" date="2014-09" db="EMBL/GenBank/DDBJ databases">
        <title>Butyrate-producing bacteria isolated from human gut.</title>
        <authorList>
            <person name="Zhang Q."/>
            <person name="Zhao L."/>
        </authorList>
    </citation>
    <scope>NUCLEOTIDE SEQUENCE [LARGE SCALE GENOMIC DNA]</scope>
    <source>
        <strain evidence="6 7">21</strain>
    </source>
</reference>
<evidence type="ECO:0000313" key="6">
    <source>
        <dbReference type="EMBL" id="PWE86487.1"/>
    </source>
</evidence>
<feature type="domain" description="Tr-type G" evidence="5">
    <location>
        <begin position="7"/>
        <end position="268"/>
    </location>
</feature>
<keyword evidence="2" id="KW-0648">Protein biosynthesis</keyword>
<dbReference type="OrthoDB" id="9801472at2"/>
<keyword evidence="4" id="KW-0046">Antibiotic resistance</keyword>
<evidence type="ECO:0000256" key="3">
    <source>
        <dbReference type="ARBA" id="ARBA00023134"/>
    </source>
</evidence>
<dbReference type="Pfam" id="PF00009">
    <property type="entry name" value="GTP_EFTU"/>
    <property type="match status" value="1"/>
</dbReference>
<dbReference type="Proteomes" id="UP000245288">
    <property type="component" value="Unassembled WGS sequence"/>
</dbReference>
<dbReference type="InterPro" id="IPR005225">
    <property type="entry name" value="Small_GTP-bd"/>
</dbReference>
<evidence type="ECO:0000313" key="7">
    <source>
        <dbReference type="Proteomes" id="UP000245288"/>
    </source>
</evidence>
<dbReference type="InterPro" id="IPR009000">
    <property type="entry name" value="Transl_B-barrel_sf"/>
</dbReference>
<dbReference type="PRINTS" id="PR01037">
    <property type="entry name" value="TCRTETOQM"/>
</dbReference>
<dbReference type="GO" id="GO:0032790">
    <property type="term" value="P:ribosome disassembly"/>
    <property type="evidence" value="ECO:0007669"/>
    <property type="project" value="TreeGrafter"/>
</dbReference>
<dbReference type="GO" id="GO:0003746">
    <property type="term" value="F:translation elongation factor activity"/>
    <property type="evidence" value="ECO:0007669"/>
    <property type="project" value="UniProtKB-KW"/>
</dbReference>
<sequence>MANTNRRKHICTGLMAHVDSGKTTLSEALLYTSGAIRKLGKVDTKDAFLDTDERERARGITIFSKQAELTWRDTDLTLLDTPGHVDFSAEMERVLQVLDYAVLLISGSDGVQGHTQTLWNLLQQYEIPTFFFVNKMDQPGADQAAVMTELKERLSEGCIDFSASSVLADAVIADVADAKKDYDAKQTMDSGMNTDQSVLSLETWYEELATCQEEALETYLETGTVSEAQIRAMTRDREVFPCYFGSALKMEGIETFLNGFEFWTEEDTYPSEFSAKVYKISRDEQGNRLTHLKVTGGVLKVKDLLRTKSDGEDDVLEKVNQIRVYSGEKYEVRQRAEAGEICAVTGLAETYPGQGLGEEAETLPPLLEPVLTCQVCLPEGCDPALMLPKLKLLEEEQPELHIVWDEQLQEIQAQIMGEIQTEILQSVIAERFGIDVTFGKSHIVYKETIANTVEGVGHFEPLRHYAEVHLLLEPLPAGSGLQIDVDCSEDMLDKNWQRLIVTHLLEREHRGVLTGSAITDMKITLIAGRAHQKHTEGGDFRQATYRAIRQGLMEAEAVLLEPYYQFRIELPEQMIGRAMTDIEKMNGTFEITQAQGGLSVLTGRAPVSEMQDYPKEVAAYTKGFGRIFLTLDGYAPCHNAAEVIDAIGYDAEHDTANPSGSVFCAHGAGFTVPWNEVKEHMHVEGWQPETVKREELPERATRSVMDEWIGVDEVDAILEKTFYANSGARTRRNGVVRRRRVESRTESVTRNFTSQPKKQEYLLVDGYNIIFAWDELKDLARENMDSARGILLDKLCNYQGMKQIEVIAVFDAYRVIGHETECFDYHNIHVVFTKEAETADQYIEKFAHTNASKYQVTVATSDGLEQVIIRGEGCRLLSARDLHAEMELAGKQLSETYMQESTTKNRLIGELLEAQKKNDAST</sequence>
<dbReference type="InterPro" id="IPR035650">
    <property type="entry name" value="Tet_C"/>
</dbReference>
<dbReference type="Gene3D" id="3.30.70.870">
    <property type="entry name" value="Elongation Factor G (Translational Gtpase), domain 3"/>
    <property type="match status" value="1"/>
</dbReference>
<keyword evidence="3" id="KW-0342">GTP-binding</keyword>
<dbReference type="CDD" id="cd10912">
    <property type="entry name" value="PIN_YacP-like"/>
    <property type="match status" value="1"/>
</dbReference>
<dbReference type="Gene3D" id="2.40.30.10">
    <property type="entry name" value="Translation factors"/>
    <property type="match status" value="1"/>
</dbReference>
<dbReference type="SMART" id="SM00838">
    <property type="entry name" value="EFG_C"/>
    <property type="match status" value="1"/>
</dbReference>
<evidence type="ECO:0000256" key="1">
    <source>
        <dbReference type="ARBA" id="ARBA00022741"/>
    </source>
</evidence>
<keyword evidence="7" id="KW-1185">Reference proteome</keyword>
<dbReference type="SUPFAM" id="SSF52540">
    <property type="entry name" value="P-loop containing nucleoside triphosphate hydrolases"/>
    <property type="match status" value="1"/>
</dbReference>
<dbReference type="InterPro" id="IPR035647">
    <property type="entry name" value="EFG_III/V"/>
</dbReference>
<dbReference type="PROSITE" id="PS00301">
    <property type="entry name" value="G_TR_1"/>
    <property type="match status" value="1"/>
</dbReference>
<dbReference type="SMART" id="SM00889">
    <property type="entry name" value="EFG_IV"/>
    <property type="match status" value="1"/>
</dbReference>
<dbReference type="Gene3D" id="3.30.230.10">
    <property type="match status" value="1"/>
</dbReference>
<dbReference type="InterPro" id="IPR027417">
    <property type="entry name" value="P-loop_NTPase"/>
</dbReference>
<keyword evidence="1" id="KW-0547">Nucleotide-binding</keyword>
<name>A0A2V1JNT7_EUBRA</name>
<dbReference type="SUPFAM" id="SSF54980">
    <property type="entry name" value="EF-G C-terminal domain-like"/>
    <property type="match status" value="2"/>
</dbReference>
<dbReference type="Pfam" id="PF03764">
    <property type="entry name" value="EFG_IV"/>
    <property type="match status" value="1"/>
</dbReference>
<dbReference type="SUPFAM" id="SSF50447">
    <property type="entry name" value="Translation proteins"/>
    <property type="match status" value="1"/>
</dbReference>
<dbReference type="GO" id="GO:0046677">
    <property type="term" value="P:response to antibiotic"/>
    <property type="evidence" value="ECO:0007669"/>
    <property type="project" value="UniProtKB-KW"/>
</dbReference>
<dbReference type="AlphaFoldDB" id="A0A2V1JNT7"/>
<protein>
    <submittedName>
        <fullName evidence="6">Translation elongation factor G</fullName>
    </submittedName>
</protein>
<dbReference type="PANTHER" id="PTHR43261">
    <property type="entry name" value="TRANSLATION ELONGATION FACTOR G-RELATED"/>
    <property type="match status" value="1"/>
</dbReference>
<dbReference type="InterPro" id="IPR005517">
    <property type="entry name" value="Transl_elong_EFG/EF2_IV"/>
</dbReference>
<dbReference type="Gene3D" id="3.30.70.240">
    <property type="match status" value="1"/>
</dbReference>
<dbReference type="InterPro" id="IPR014721">
    <property type="entry name" value="Ribsml_uS5_D2-typ_fold_subgr"/>
</dbReference>
<dbReference type="Pfam" id="PF00679">
    <property type="entry name" value="EFG_C"/>
    <property type="match status" value="1"/>
</dbReference>
<evidence type="ECO:0000256" key="2">
    <source>
        <dbReference type="ARBA" id="ARBA00022917"/>
    </source>
</evidence>
<dbReference type="InterPro" id="IPR010298">
    <property type="entry name" value="YacP-like"/>
</dbReference>
<dbReference type="Gene3D" id="3.40.50.300">
    <property type="entry name" value="P-loop containing nucleotide triphosphate hydrolases"/>
    <property type="match status" value="1"/>
</dbReference>
<dbReference type="NCBIfam" id="TIGR00231">
    <property type="entry name" value="small_GTP"/>
    <property type="match status" value="1"/>
</dbReference>
<gene>
    <name evidence="6" type="ORF">LG34_09700</name>
</gene>
<keyword evidence="6" id="KW-0251">Elongation factor</keyword>
<dbReference type="InterPro" id="IPR000640">
    <property type="entry name" value="EFG_V-like"/>
</dbReference>
<dbReference type="GO" id="GO:0003924">
    <property type="term" value="F:GTPase activity"/>
    <property type="evidence" value="ECO:0007669"/>
    <property type="project" value="InterPro"/>
</dbReference>
<dbReference type="PRINTS" id="PR00315">
    <property type="entry name" value="ELONGATNFCT"/>
</dbReference>
<dbReference type="Pfam" id="PF05991">
    <property type="entry name" value="NYN_YacP"/>
    <property type="match status" value="1"/>
</dbReference>
<dbReference type="GO" id="GO:0005525">
    <property type="term" value="F:GTP binding"/>
    <property type="evidence" value="ECO:0007669"/>
    <property type="project" value="UniProtKB-KW"/>
</dbReference>
<dbReference type="PROSITE" id="PS51722">
    <property type="entry name" value="G_TR_2"/>
    <property type="match status" value="1"/>
</dbReference>
<organism evidence="6 7">
    <name type="scientific">Eubacterium ramulus</name>
    <dbReference type="NCBI Taxonomy" id="39490"/>
    <lineage>
        <taxon>Bacteria</taxon>
        <taxon>Bacillati</taxon>
        <taxon>Bacillota</taxon>
        <taxon>Clostridia</taxon>
        <taxon>Eubacteriales</taxon>
        <taxon>Eubacteriaceae</taxon>
        <taxon>Eubacterium</taxon>
    </lineage>
</organism>
<dbReference type="InterPro" id="IPR031157">
    <property type="entry name" value="G_TR_CS"/>
</dbReference>
<accession>A0A2V1JNT7</accession>
<dbReference type="RefSeq" id="WP_109215830.1">
    <property type="nucleotide sequence ID" value="NZ_JRFU01000105.1"/>
</dbReference>